<dbReference type="InterPro" id="IPR023696">
    <property type="entry name" value="Ureohydrolase_dom_sf"/>
</dbReference>
<evidence type="ECO:0000259" key="5">
    <source>
        <dbReference type="Pfam" id="PF00850"/>
    </source>
</evidence>
<name>A0AB34IW85_PRYPA</name>
<dbReference type="Gene3D" id="3.40.800.20">
    <property type="entry name" value="Histone deacetylase domain"/>
    <property type="match status" value="1"/>
</dbReference>
<keyword evidence="4" id="KW-0156">Chromatin regulator</keyword>
<proteinExistence type="inferred from homology"/>
<dbReference type="PANTHER" id="PTHR10625:SF10">
    <property type="entry name" value="HISTONE DEACETYLASE HDAC1"/>
    <property type="match status" value="1"/>
</dbReference>
<dbReference type="GO" id="GO:0000118">
    <property type="term" value="C:histone deacetylase complex"/>
    <property type="evidence" value="ECO:0007669"/>
    <property type="project" value="UniProtKB-ARBA"/>
</dbReference>
<dbReference type="Proteomes" id="UP001515480">
    <property type="component" value="Unassembled WGS sequence"/>
</dbReference>
<dbReference type="Pfam" id="PF00850">
    <property type="entry name" value="Hist_deacetyl"/>
    <property type="match status" value="1"/>
</dbReference>
<dbReference type="SUPFAM" id="SSF52768">
    <property type="entry name" value="Arginase/deacetylase"/>
    <property type="match status" value="1"/>
</dbReference>
<organism evidence="6 7">
    <name type="scientific">Prymnesium parvum</name>
    <name type="common">Toxic golden alga</name>
    <dbReference type="NCBI Taxonomy" id="97485"/>
    <lineage>
        <taxon>Eukaryota</taxon>
        <taxon>Haptista</taxon>
        <taxon>Haptophyta</taxon>
        <taxon>Prymnesiophyceae</taxon>
        <taxon>Prymnesiales</taxon>
        <taxon>Prymnesiaceae</taxon>
        <taxon>Prymnesium</taxon>
    </lineage>
</organism>
<sequence length="477" mass="51070">MPRPRVRYYFDEHISIHASMEASLLKPYIVRLTHELIRAYALNLPMGMCACYQIWQPLTAQEAASFHTDSYLQFLQQLDFNGIDVVDDAPNFVLNPSVCFSESAWEYSTIYAGASVAAAKDLASGKSDIAINWMGGQTHARRDCASGFSYLNDVVLAILTLLATYERVLFVNMDAWHPSGVEEAFFTTDRVLCFSIHQHGEGLFPGSGGQADVGKDAGQFHTINLPVAEGFDDADAEELLLPMLRAAAHRFQPHAIVCCAGAGVIAGDRLGGLNMTLDGHAAVLKVLMALERPLLVLGAGGYSQFNAARTYCNATAVLCGIKLPDSIPPHAFREDYLPDYKLAVPQTVMLNKNTPGSLHATKAAVTRIISQMPSRTAVGTTPVATSHPGPLEGVSPLDSGVHAVKTEPVLTTALKPDMYGAAVGAETVKAEVICKPRTLDSAPNSDMMDVDNEVGHLTSGAVAGVTEPDRVGSAGEI</sequence>
<gene>
    <name evidence="6" type="ORF">AB1Y20_004327</name>
</gene>
<keyword evidence="7" id="KW-1185">Reference proteome</keyword>
<dbReference type="EC" id="3.5.1.98" evidence="2"/>
<feature type="domain" description="Histone deacetylase" evidence="5">
    <location>
        <begin position="56"/>
        <end position="317"/>
    </location>
</feature>
<dbReference type="EMBL" id="JBGBPQ010000016">
    <property type="protein sequence ID" value="KAL1508210.1"/>
    <property type="molecule type" value="Genomic_DNA"/>
</dbReference>
<evidence type="ECO:0000313" key="7">
    <source>
        <dbReference type="Proteomes" id="UP001515480"/>
    </source>
</evidence>
<keyword evidence="3" id="KW-0378">Hydrolase</keyword>
<dbReference type="PANTHER" id="PTHR10625">
    <property type="entry name" value="HISTONE DEACETYLASE HDAC1-RELATED"/>
    <property type="match status" value="1"/>
</dbReference>
<evidence type="ECO:0000256" key="1">
    <source>
        <dbReference type="ARBA" id="ARBA00006457"/>
    </source>
</evidence>
<evidence type="ECO:0000256" key="3">
    <source>
        <dbReference type="ARBA" id="ARBA00022801"/>
    </source>
</evidence>
<dbReference type="InterPro" id="IPR037138">
    <property type="entry name" value="His_deacetylse_dom_sf"/>
</dbReference>
<dbReference type="PRINTS" id="PR01271">
    <property type="entry name" value="HISDACETLASE"/>
</dbReference>
<dbReference type="GO" id="GO:0040029">
    <property type="term" value="P:epigenetic regulation of gene expression"/>
    <property type="evidence" value="ECO:0007669"/>
    <property type="project" value="TreeGrafter"/>
</dbReference>
<evidence type="ECO:0000256" key="2">
    <source>
        <dbReference type="ARBA" id="ARBA00012111"/>
    </source>
</evidence>
<reference evidence="6 7" key="1">
    <citation type="journal article" date="2024" name="Science">
        <title>Giant polyketide synthase enzymes in the biosynthesis of giant marine polyether toxins.</title>
        <authorList>
            <person name="Fallon T.R."/>
            <person name="Shende V.V."/>
            <person name="Wierzbicki I.H."/>
            <person name="Pendleton A.L."/>
            <person name="Watervoot N.F."/>
            <person name="Auber R.P."/>
            <person name="Gonzalez D.J."/>
            <person name="Wisecaver J.H."/>
            <person name="Moore B.S."/>
        </authorList>
    </citation>
    <scope>NUCLEOTIDE SEQUENCE [LARGE SCALE GENOMIC DNA]</scope>
    <source>
        <strain evidence="6 7">12B1</strain>
    </source>
</reference>
<accession>A0AB34IW85</accession>
<comment type="caution">
    <text evidence="6">The sequence shown here is derived from an EMBL/GenBank/DDBJ whole genome shotgun (WGS) entry which is preliminary data.</text>
</comment>
<dbReference type="InterPro" id="IPR000286">
    <property type="entry name" value="HDACs"/>
</dbReference>
<protein>
    <recommendedName>
        <fullName evidence="2">histone deacetylase</fullName>
        <ecNumber evidence="2">3.5.1.98</ecNumber>
    </recommendedName>
</protein>
<dbReference type="GO" id="GO:0141221">
    <property type="term" value="F:histone deacetylase activity, hydrolytic mechanism"/>
    <property type="evidence" value="ECO:0007669"/>
    <property type="project" value="UniProtKB-EC"/>
</dbReference>
<evidence type="ECO:0000256" key="4">
    <source>
        <dbReference type="ARBA" id="ARBA00022853"/>
    </source>
</evidence>
<dbReference type="PRINTS" id="PR01270">
    <property type="entry name" value="HDASUPER"/>
</dbReference>
<comment type="similarity">
    <text evidence="1">Belongs to the histone deacetylase family. HD type 1 subfamily.</text>
</comment>
<evidence type="ECO:0000313" key="6">
    <source>
        <dbReference type="EMBL" id="KAL1508210.1"/>
    </source>
</evidence>
<dbReference type="InterPro" id="IPR003084">
    <property type="entry name" value="HDAC_I/II"/>
</dbReference>
<dbReference type="AlphaFoldDB" id="A0AB34IW85"/>
<dbReference type="InterPro" id="IPR023801">
    <property type="entry name" value="His_deacetylse_dom"/>
</dbReference>